<dbReference type="EMBL" id="BKCJ010001301">
    <property type="protein sequence ID" value="GEU40427.1"/>
    <property type="molecule type" value="Genomic_DNA"/>
</dbReference>
<reference evidence="3" key="1">
    <citation type="journal article" date="2019" name="Sci. Rep.">
        <title>Draft genome of Tanacetum cinerariifolium, the natural source of mosquito coil.</title>
        <authorList>
            <person name="Yamashiro T."/>
            <person name="Shiraishi A."/>
            <person name="Satake H."/>
            <person name="Nakayama K."/>
        </authorList>
    </citation>
    <scope>NUCLEOTIDE SEQUENCE</scope>
</reference>
<evidence type="ECO:0000256" key="1">
    <source>
        <dbReference type="SAM" id="Coils"/>
    </source>
</evidence>
<keyword evidence="1" id="KW-0175">Coiled coil</keyword>
<comment type="caution">
    <text evidence="3">The sequence shown here is derived from an EMBL/GenBank/DDBJ whole genome shotgun (WGS) entry which is preliminary data.</text>
</comment>
<feature type="coiled-coil region" evidence="1">
    <location>
        <begin position="100"/>
        <end position="127"/>
    </location>
</feature>
<proteinExistence type="predicted"/>
<protein>
    <submittedName>
        <fullName evidence="3">Uncharacterized protein</fullName>
    </submittedName>
</protein>
<name>A0A6L2JV52_TANCI</name>
<feature type="region of interest" description="Disordered" evidence="2">
    <location>
        <begin position="64"/>
        <end position="96"/>
    </location>
</feature>
<gene>
    <name evidence="3" type="ORF">Tci_012405</name>
</gene>
<organism evidence="3">
    <name type="scientific">Tanacetum cinerariifolium</name>
    <name type="common">Dalmatian daisy</name>
    <name type="synonym">Chrysanthemum cinerariifolium</name>
    <dbReference type="NCBI Taxonomy" id="118510"/>
    <lineage>
        <taxon>Eukaryota</taxon>
        <taxon>Viridiplantae</taxon>
        <taxon>Streptophyta</taxon>
        <taxon>Embryophyta</taxon>
        <taxon>Tracheophyta</taxon>
        <taxon>Spermatophyta</taxon>
        <taxon>Magnoliopsida</taxon>
        <taxon>eudicotyledons</taxon>
        <taxon>Gunneridae</taxon>
        <taxon>Pentapetalae</taxon>
        <taxon>asterids</taxon>
        <taxon>campanulids</taxon>
        <taxon>Asterales</taxon>
        <taxon>Asteraceae</taxon>
        <taxon>Asteroideae</taxon>
        <taxon>Anthemideae</taxon>
        <taxon>Anthemidinae</taxon>
        <taxon>Tanacetum</taxon>
    </lineage>
</organism>
<evidence type="ECO:0000313" key="3">
    <source>
        <dbReference type="EMBL" id="GEU40427.1"/>
    </source>
</evidence>
<evidence type="ECO:0000256" key="2">
    <source>
        <dbReference type="SAM" id="MobiDB-lite"/>
    </source>
</evidence>
<dbReference type="AlphaFoldDB" id="A0A6L2JV52"/>
<accession>A0A6L2JV52</accession>
<sequence length="211" mass="23452">MTSITLRSYQNPCGFPLAQAMDTLEEEESSRTIKLKDLAKLVSNVQTSFKDLDSSKDDPIIVIDDSDENKEDEVHTTTNAKTEDTSVPKSSSLSSLPTELKDIPCKFNELTEEVKELKKQVCELEIKLPGDLKEIPAKLKDFTKPVTSLTSQVAELKTLQWKLPLEFLLLPVQVASVQAKLKTLDALPGQADTMLAEREKNTNQATTPSLF</sequence>